<keyword evidence="3" id="KW-1185">Reference proteome</keyword>
<gene>
    <name evidence="2" type="ORF">QVD17_20028</name>
</gene>
<feature type="transmembrane region" description="Helical" evidence="1">
    <location>
        <begin position="41"/>
        <end position="58"/>
    </location>
</feature>
<protein>
    <submittedName>
        <fullName evidence="2">Uncharacterized protein</fullName>
    </submittedName>
</protein>
<dbReference type="EMBL" id="JAUHHV010000005">
    <property type="protein sequence ID" value="KAK1424693.1"/>
    <property type="molecule type" value="Genomic_DNA"/>
</dbReference>
<reference evidence="2" key="1">
    <citation type="journal article" date="2023" name="bioRxiv">
        <title>Improved chromosome-level genome assembly for marigold (Tagetes erecta).</title>
        <authorList>
            <person name="Jiang F."/>
            <person name="Yuan L."/>
            <person name="Wang S."/>
            <person name="Wang H."/>
            <person name="Xu D."/>
            <person name="Wang A."/>
            <person name="Fan W."/>
        </authorList>
    </citation>
    <scope>NUCLEOTIDE SEQUENCE</scope>
    <source>
        <strain evidence="2">WSJ</strain>
        <tissue evidence="2">Leaf</tissue>
    </source>
</reference>
<evidence type="ECO:0000313" key="3">
    <source>
        <dbReference type="Proteomes" id="UP001229421"/>
    </source>
</evidence>
<feature type="transmembrane region" description="Helical" evidence="1">
    <location>
        <begin position="108"/>
        <end position="128"/>
    </location>
</feature>
<dbReference type="Proteomes" id="UP001229421">
    <property type="component" value="Unassembled WGS sequence"/>
</dbReference>
<dbReference type="InterPro" id="IPR008637">
    <property type="entry name" value="HR_lesion"/>
</dbReference>
<dbReference type="AlphaFoldDB" id="A0AAD8KKW4"/>
<comment type="caution">
    <text evidence="2">The sequence shown here is derived from an EMBL/GenBank/DDBJ whole genome shotgun (WGS) entry which is preliminary data.</text>
</comment>
<proteinExistence type="predicted"/>
<organism evidence="2 3">
    <name type="scientific">Tagetes erecta</name>
    <name type="common">African marigold</name>
    <dbReference type="NCBI Taxonomy" id="13708"/>
    <lineage>
        <taxon>Eukaryota</taxon>
        <taxon>Viridiplantae</taxon>
        <taxon>Streptophyta</taxon>
        <taxon>Embryophyta</taxon>
        <taxon>Tracheophyta</taxon>
        <taxon>Spermatophyta</taxon>
        <taxon>Magnoliopsida</taxon>
        <taxon>eudicotyledons</taxon>
        <taxon>Gunneridae</taxon>
        <taxon>Pentapetalae</taxon>
        <taxon>asterids</taxon>
        <taxon>campanulids</taxon>
        <taxon>Asterales</taxon>
        <taxon>Asteraceae</taxon>
        <taxon>Asteroideae</taxon>
        <taxon>Heliantheae alliance</taxon>
        <taxon>Tageteae</taxon>
        <taxon>Tagetes</taxon>
    </lineage>
</organism>
<accession>A0AAD8KKW4</accession>
<evidence type="ECO:0000256" key="1">
    <source>
        <dbReference type="SAM" id="Phobius"/>
    </source>
</evidence>
<keyword evidence="1" id="KW-0812">Transmembrane</keyword>
<dbReference type="PANTHER" id="PTHR31474:SF1">
    <property type="entry name" value="EXPRESSED PROTEIN"/>
    <property type="match status" value="1"/>
</dbReference>
<feature type="transmembrane region" description="Helical" evidence="1">
    <location>
        <begin position="65"/>
        <end position="88"/>
    </location>
</feature>
<name>A0AAD8KKW4_TARER</name>
<dbReference type="PANTHER" id="PTHR31474">
    <property type="entry name" value="HR-LIKE LESION-INDUCER"/>
    <property type="match status" value="1"/>
</dbReference>
<evidence type="ECO:0000313" key="2">
    <source>
        <dbReference type="EMBL" id="KAK1424693.1"/>
    </source>
</evidence>
<sequence length="141" mass="15979">MTKQTVPNWYKELAVDGGPITKTLMPKFTKFLKHFTKHTSFQVPQVAIIFLVGVTIALKSSGSLLFIFGSQAGAFLLSLHLVITTPILYDFYTYDKEKKAFTILLIKFTQNLALLGGLIFFIGMNTIVKRRLRLANKMNFK</sequence>
<dbReference type="Pfam" id="PF05514">
    <property type="entry name" value="HR_lesion"/>
    <property type="match status" value="1"/>
</dbReference>
<keyword evidence="1" id="KW-0472">Membrane</keyword>
<keyword evidence="1" id="KW-1133">Transmembrane helix</keyword>